<keyword evidence="6" id="KW-1278">Translocase</keyword>
<comment type="similarity">
    <text evidence="6">Belongs to the RnfG family.</text>
</comment>
<keyword evidence="10" id="KW-1185">Reference proteome</keyword>
<organism evidence="9 10">
    <name type="scientific">Litoribrevibacter euphylliae</name>
    <dbReference type="NCBI Taxonomy" id="1834034"/>
    <lineage>
        <taxon>Bacteria</taxon>
        <taxon>Pseudomonadati</taxon>
        <taxon>Pseudomonadota</taxon>
        <taxon>Gammaproteobacteria</taxon>
        <taxon>Oceanospirillales</taxon>
        <taxon>Oceanospirillaceae</taxon>
        <taxon>Litoribrevibacter</taxon>
    </lineage>
</organism>
<keyword evidence="6" id="KW-1003">Cell membrane</keyword>
<comment type="caution">
    <text evidence="9">The sequence shown here is derived from an EMBL/GenBank/DDBJ whole genome shotgun (WGS) entry which is preliminary data.</text>
</comment>
<keyword evidence="4 6" id="KW-0288">FMN</keyword>
<dbReference type="InterPro" id="IPR007329">
    <property type="entry name" value="FMN-bd"/>
</dbReference>
<proteinExistence type="inferred from homology"/>
<dbReference type="Pfam" id="PF04205">
    <property type="entry name" value="FMN_bind"/>
    <property type="match status" value="1"/>
</dbReference>
<feature type="modified residue" description="FMN phosphoryl threonine" evidence="6">
    <location>
        <position position="178"/>
    </location>
</feature>
<dbReference type="EC" id="7.-.-.-" evidence="6"/>
<comment type="cofactor">
    <cofactor evidence="6">
        <name>FMN</name>
        <dbReference type="ChEBI" id="CHEBI:58210"/>
    </cofactor>
</comment>
<evidence type="ECO:0000256" key="6">
    <source>
        <dbReference type="HAMAP-Rule" id="MF_00479"/>
    </source>
</evidence>
<comment type="subunit">
    <text evidence="6">The complex is composed of six subunits: RnfA, RnfB, RnfC, RnfD, RnfE and RnfG.</text>
</comment>
<keyword evidence="6" id="KW-0997">Cell inner membrane</keyword>
<keyword evidence="5 6" id="KW-0249">Electron transport</keyword>
<accession>A0ABV7HBX4</accession>
<dbReference type="EMBL" id="JBHRSZ010000002">
    <property type="protein sequence ID" value="MFC3150111.1"/>
    <property type="molecule type" value="Genomic_DNA"/>
</dbReference>
<evidence type="ECO:0000256" key="1">
    <source>
        <dbReference type="ARBA" id="ARBA00022448"/>
    </source>
</evidence>
<evidence type="ECO:0000256" key="3">
    <source>
        <dbReference type="ARBA" id="ARBA00022630"/>
    </source>
</evidence>
<comment type="function">
    <text evidence="6">Part of a membrane-bound complex that couples electron transfer with translocation of ions across the membrane.</text>
</comment>
<gene>
    <name evidence="9" type="primary">rsxG</name>
    <name evidence="6" type="synonym">rnfG</name>
    <name evidence="9" type="ORF">ACFOEK_03645</name>
</gene>
<dbReference type="PIRSF" id="PIRSF006091">
    <property type="entry name" value="E_trnsport_RnfG"/>
    <property type="match status" value="1"/>
</dbReference>
<evidence type="ECO:0000256" key="2">
    <source>
        <dbReference type="ARBA" id="ARBA00022553"/>
    </source>
</evidence>
<evidence type="ECO:0000313" key="10">
    <source>
        <dbReference type="Proteomes" id="UP001595476"/>
    </source>
</evidence>
<feature type="transmembrane region" description="Helical" evidence="7">
    <location>
        <begin position="12"/>
        <end position="31"/>
    </location>
</feature>
<keyword evidence="6 7" id="KW-0812">Transmembrane</keyword>
<dbReference type="RefSeq" id="WP_386716312.1">
    <property type="nucleotide sequence ID" value="NZ_JBHRSZ010000002.1"/>
</dbReference>
<protein>
    <recommendedName>
        <fullName evidence="6">Ion-translocating oxidoreductase complex subunit G</fullName>
        <ecNumber evidence="6">7.-.-.-</ecNumber>
    </recommendedName>
    <alternativeName>
        <fullName evidence="6">Rnf electron transport complex subunit G</fullName>
    </alternativeName>
</protein>
<keyword evidence="6 7" id="KW-1133">Transmembrane helix</keyword>
<reference evidence="10" key="1">
    <citation type="journal article" date="2019" name="Int. J. Syst. Evol. Microbiol.">
        <title>The Global Catalogue of Microorganisms (GCM) 10K type strain sequencing project: providing services to taxonomists for standard genome sequencing and annotation.</title>
        <authorList>
            <consortium name="The Broad Institute Genomics Platform"/>
            <consortium name="The Broad Institute Genome Sequencing Center for Infectious Disease"/>
            <person name="Wu L."/>
            <person name="Ma J."/>
        </authorList>
    </citation>
    <scope>NUCLEOTIDE SEQUENCE [LARGE SCALE GENOMIC DNA]</scope>
    <source>
        <strain evidence="10">KCTC 52438</strain>
    </source>
</reference>
<dbReference type="SMART" id="SM00900">
    <property type="entry name" value="FMN_bind"/>
    <property type="match status" value="1"/>
</dbReference>
<dbReference type="HAMAP" id="MF_00479">
    <property type="entry name" value="RsxG_RnfG"/>
    <property type="match status" value="1"/>
</dbReference>
<dbReference type="NCBIfam" id="NF002519">
    <property type="entry name" value="PRK01908.1"/>
    <property type="match status" value="1"/>
</dbReference>
<keyword evidence="6 7" id="KW-0472">Membrane</keyword>
<dbReference type="PANTHER" id="PTHR36118">
    <property type="entry name" value="ION-TRANSLOCATING OXIDOREDUCTASE COMPLEX SUBUNIT G"/>
    <property type="match status" value="1"/>
</dbReference>
<evidence type="ECO:0000313" key="9">
    <source>
        <dbReference type="EMBL" id="MFC3150111.1"/>
    </source>
</evidence>
<evidence type="ECO:0000256" key="7">
    <source>
        <dbReference type="SAM" id="Phobius"/>
    </source>
</evidence>
<dbReference type="PANTHER" id="PTHR36118:SF1">
    <property type="entry name" value="ION-TRANSLOCATING OXIDOREDUCTASE COMPLEX SUBUNIT G"/>
    <property type="match status" value="1"/>
</dbReference>
<keyword evidence="3 6" id="KW-0285">Flavoprotein</keyword>
<dbReference type="InterPro" id="IPR010209">
    <property type="entry name" value="Ion_transpt_RnfG/RsxG"/>
</dbReference>
<evidence type="ECO:0000256" key="4">
    <source>
        <dbReference type="ARBA" id="ARBA00022643"/>
    </source>
</evidence>
<keyword evidence="1 6" id="KW-0813">Transport</keyword>
<dbReference type="NCBIfam" id="TIGR01947">
    <property type="entry name" value="rnfG"/>
    <property type="match status" value="1"/>
</dbReference>
<feature type="domain" description="FMN-binding" evidence="8">
    <location>
        <begin position="103"/>
        <end position="195"/>
    </location>
</feature>
<evidence type="ECO:0000259" key="8">
    <source>
        <dbReference type="SMART" id="SM00900"/>
    </source>
</evidence>
<comment type="subcellular location">
    <subcellularLocation>
        <location evidence="6">Cell inner membrane</location>
        <topology evidence="6">Single-pass membrane protein</topology>
    </subcellularLocation>
</comment>
<sequence length="239" mass="26221">MDSLLIAIRKNAIGLAIFAAVTAGLIAVIQVTTKETISHNIQQARVKALHEILPRDQHDNDLLEDAFWVNGKALGLTHPTEAFIARKDNQAAVFFFPVKALEGYTGPISLVVGVKRSGELAGIRVLQHQETPGLGDQIELKKSDWVLTFNGRSLNNPEDSGWKVKKDGGQFDQFTGATITPRTIVKAVHQTLKAFKQNKHRLMNIETHQSIEGAEPANVFEMTYDPDLDSAGSQSTKGE</sequence>
<evidence type="ECO:0000256" key="5">
    <source>
        <dbReference type="ARBA" id="ARBA00022982"/>
    </source>
</evidence>
<dbReference type="Proteomes" id="UP001595476">
    <property type="component" value="Unassembled WGS sequence"/>
</dbReference>
<keyword evidence="2 6" id="KW-0597">Phosphoprotein</keyword>
<name>A0ABV7HBX4_9GAMM</name>